<accession>A0A9P7H3A1</accession>
<evidence type="ECO:0000256" key="4">
    <source>
        <dbReference type="ARBA" id="ARBA00023155"/>
    </source>
</evidence>
<dbReference type="InterPro" id="IPR009057">
    <property type="entry name" value="Homeodomain-like_sf"/>
</dbReference>
<protein>
    <recommendedName>
        <fullName evidence="16">Monocarboxylate transporter 4</fullName>
    </recommendedName>
</protein>
<evidence type="ECO:0000256" key="5">
    <source>
        <dbReference type="ARBA" id="ARBA00023180"/>
    </source>
</evidence>
<dbReference type="GO" id="GO:0003677">
    <property type="term" value="F:DNA binding"/>
    <property type="evidence" value="ECO:0007669"/>
    <property type="project" value="UniProtKB-UniRule"/>
</dbReference>
<keyword evidence="10" id="KW-0472">Membrane</keyword>
<feature type="region of interest" description="Disordered" evidence="9">
    <location>
        <begin position="507"/>
        <end position="628"/>
    </location>
</feature>
<dbReference type="InterPro" id="IPR011701">
    <property type="entry name" value="MFS"/>
</dbReference>
<comment type="caution">
    <text evidence="14">The sequence shown here is derived from an EMBL/GenBank/DDBJ whole genome shotgun (WGS) entry which is preliminary data.</text>
</comment>
<dbReference type="PANTHER" id="PTHR11360">
    <property type="entry name" value="MONOCARBOXYLATE TRANSPORTER"/>
    <property type="match status" value="1"/>
</dbReference>
<feature type="compositionally biased region" description="Low complexity" evidence="9">
    <location>
        <begin position="583"/>
        <end position="605"/>
    </location>
</feature>
<feature type="transmembrane region" description="Helical" evidence="10">
    <location>
        <begin position="260"/>
        <end position="283"/>
    </location>
</feature>
<dbReference type="Pfam" id="PF07690">
    <property type="entry name" value="MFS_1"/>
    <property type="match status" value="1"/>
</dbReference>
<dbReference type="GO" id="GO:0006355">
    <property type="term" value="P:regulation of DNA-templated transcription"/>
    <property type="evidence" value="ECO:0007669"/>
    <property type="project" value="InterPro"/>
</dbReference>
<feature type="compositionally biased region" description="Basic residues" evidence="9">
    <location>
        <begin position="616"/>
        <end position="628"/>
    </location>
</feature>
<dbReference type="AlphaFoldDB" id="A0A9P7H3A1"/>
<feature type="transmembrane region" description="Helical" evidence="10">
    <location>
        <begin position="199"/>
        <end position="219"/>
    </location>
</feature>
<feature type="transmembrane region" description="Helical" evidence="10">
    <location>
        <begin position="87"/>
        <end position="111"/>
    </location>
</feature>
<dbReference type="Pfam" id="PF05920">
    <property type="entry name" value="Homeobox_KN"/>
    <property type="match status" value="1"/>
</dbReference>
<dbReference type="SMART" id="SM00355">
    <property type="entry name" value="ZnF_C2H2"/>
    <property type="match status" value="3"/>
</dbReference>
<dbReference type="InterPro" id="IPR020846">
    <property type="entry name" value="MFS_dom"/>
</dbReference>
<feature type="transmembrane region" description="Helical" evidence="10">
    <location>
        <begin position="289"/>
        <end position="314"/>
    </location>
</feature>
<dbReference type="PROSITE" id="PS00028">
    <property type="entry name" value="ZINC_FINGER_C2H2_1"/>
    <property type="match status" value="1"/>
</dbReference>
<keyword evidence="7" id="KW-0863">Zinc-finger</keyword>
<feature type="transmembrane region" description="Helical" evidence="10">
    <location>
        <begin position="35"/>
        <end position="54"/>
    </location>
</feature>
<keyword evidence="7" id="KW-0479">Metal-binding</keyword>
<evidence type="ECO:0000259" key="12">
    <source>
        <dbReference type="PROSITE" id="PS50157"/>
    </source>
</evidence>
<evidence type="ECO:0008006" key="16">
    <source>
        <dbReference type="Google" id="ProtNLM"/>
    </source>
</evidence>
<keyword evidence="3 8" id="KW-0238">DNA-binding</keyword>
<evidence type="ECO:0000256" key="7">
    <source>
        <dbReference type="PROSITE-ProRule" id="PRU00042"/>
    </source>
</evidence>
<dbReference type="SUPFAM" id="SSF46689">
    <property type="entry name" value="Homeodomain-like"/>
    <property type="match status" value="1"/>
</dbReference>
<feature type="transmembrane region" description="Helical" evidence="10">
    <location>
        <begin position="123"/>
        <end position="142"/>
    </location>
</feature>
<keyword evidence="6 8" id="KW-0539">Nucleus</keyword>
<feature type="compositionally biased region" description="Low complexity" evidence="9">
    <location>
        <begin position="509"/>
        <end position="523"/>
    </location>
</feature>
<organism evidence="14 15">
    <name type="scientific">Fusarium avenaceum</name>
    <dbReference type="NCBI Taxonomy" id="40199"/>
    <lineage>
        <taxon>Eukaryota</taxon>
        <taxon>Fungi</taxon>
        <taxon>Dikarya</taxon>
        <taxon>Ascomycota</taxon>
        <taxon>Pezizomycotina</taxon>
        <taxon>Sordariomycetes</taxon>
        <taxon>Hypocreomycetidae</taxon>
        <taxon>Hypocreales</taxon>
        <taxon>Nectriaceae</taxon>
        <taxon>Fusarium</taxon>
        <taxon>Fusarium tricinctum species complex</taxon>
    </lineage>
</organism>
<dbReference type="CDD" id="cd17352">
    <property type="entry name" value="MFS_MCT_SLC16"/>
    <property type="match status" value="1"/>
</dbReference>
<keyword evidence="4 8" id="KW-0371">Homeobox</keyword>
<evidence type="ECO:0000313" key="14">
    <source>
        <dbReference type="EMBL" id="KAG5657712.1"/>
    </source>
</evidence>
<dbReference type="InterPro" id="IPR050327">
    <property type="entry name" value="Proton-linked_MCT"/>
</dbReference>
<name>A0A9P7H3A1_9HYPO</name>
<evidence type="ECO:0000256" key="10">
    <source>
        <dbReference type="SAM" id="Phobius"/>
    </source>
</evidence>
<dbReference type="SUPFAM" id="SSF103473">
    <property type="entry name" value="MFS general substrate transporter"/>
    <property type="match status" value="1"/>
</dbReference>
<reference evidence="14" key="1">
    <citation type="submission" date="2021-04" db="EMBL/GenBank/DDBJ databases">
        <title>Draft genome of Fusarium avenaceum strain F156N33, isolated from an atmospheric sample in Virginia.</title>
        <authorList>
            <person name="Yang S."/>
            <person name="Vinatzer B.A."/>
            <person name="Coleman J."/>
        </authorList>
    </citation>
    <scope>NUCLEOTIDE SEQUENCE</scope>
    <source>
        <strain evidence="14">F156N33</strain>
    </source>
</reference>
<feature type="transmembrane region" description="Helical" evidence="10">
    <location>
        <begin position="355"/>
        <end position="375"/>
    </location>
</feature>
<dbReference type="InterPro" id="IPR013087">
    <property type="entry name" value="Znf_C2H2_type"/>
</dbReference>
<dbReference type="PROSITE" id="PS50157">
    <property type="entry name" value="ZINC_FINGER_C2H2_2"/>
    <property type="match status" value="1"/>
</dbReference>
<sequence>VLSSHFVVMNTSGFTNSFGALQSHFIDTYNEPSSTVSWVGSMQIFLYFFIGVFSGRLTDAGYFRVTFLAGSLASVVGILAASFGSELWIMFLTLGLGVGLGNGLMSCPMFAVMSTYFSARRGLAIGITTCGSCTGGLVYSAIMRQLIPTLGFPWTMRVIALIQLVTLGMANVCLRPRTKVQKATSWVDWTAFEDFRFNYYTLSVFLSLLGLYISIFFVVDFSQSSISPPFSYQKSMDLLLIFNGVNLIGRLGSGLVADRLGVLTVFVPILGATSLTLFLWIPVRTAPGMYTWTVFCGIFSGGIQSLFPAGLGYLTAGTEKPGTRMGMVFSLGSIASLIGSPIGGALIGAMDGKYLGAQIFAGVTMAFSALFLEAARRADTTRLKDLEVASGDTVDPSNLYTGCYPEIEAFPDNVVVGLTFAPASSNSIGPVSAPLNSLATSETPAPTPPKCGRRLSLNSVRILNKWLSNNTHHPYPSVQDVETLERQSGLSRKQILNWFANARRRNKFTSQDTTDQSSISSDTSPRDIPTRRPATPLVQQTPFDRWRNSPPEDEPSSMEAIARALSGALDDAPSSSRPRHRPSSTVASAETSDSSRSSRASAYSHGSGGSLESLRKVTKKRRRGGLRKRNIASRDLSQVCHRFQCTFCTETFKLKHTWLRHERTQHLSLEQWECSPSGPTVLSQRGELVCVYCGITNPGDLHFETHNHDLCHNRERGERTFFRKDHLRQHLRLVHRSEFMKWPMEEWKLKHENVLSRCGFCDVDMTTWSERGNHLAGHFKEGSTMADWKGNWGFDAATLEMVENSMPPYLIDYERNSPLPFTTQQGAPYSSTSAFELLQLELDYFYSDYVDINHCTPSDKTLHLEACCIIFGAEMCYQDTLPTASSWLRDLLMGTDEITTKARMAPMKSAARSRFTELRIHSKKDIFEDCKLEASLRQYVDMLKLLNLDIGDDEVQREACSIINHMPNASPMFVNLLITLVYGSTHWLGPFRLRAGLPLSNDSSLFGSSKDSASLSTAQISTDILHENATHQLLSEDKNTRPTPSPSQHGLKTSTFTVRQRVVSLNDGNMYRGLTRDLTRYVARTISPLNPTSHLPTDEELQYQARWIMYDSEDVWNQTPADNLAWLSDFKRESGFF</sequence>
<evidence type="ECO:0000256" key="2">
    <source>
        <dbReference type="ARBA" id="ARBA00006727"/>
    </source>
</evidence>
<dbReference type="GO" id="GO:0016020">
    <property type="term" value="C:membrane"/>
    <property type="evidence" value="ECO:0007669"/>
    <property type="project" value="UniProtKB-SubCell"/>
</dbReference>
<keyword evidence="15" id="KW-1185">Reference proteome</keyword>
<feature type="region of interest" description="Disordered" evidence="9">
    <location>
        <begin position="1034"/>
        <end position="1053"/>
    </location>
</feature>
<comment type="subcellular location">
    <subcellularLocation>
        <location evidence="1">Membrane</location>
        <topology evidence="1">Multi-pass membrane protein</topology>
    </subcellularLocation>
    <subcellularLocation>
        <location evidence="8">Nucleus</location>
    </subcellularLocation>
</comment>
<dbReference type="SMART" id="SM00389">
    <property type="entry name" value="HOX"/>
    <property type="match status" value="1"/>
</dbReference>
<evidence type="ECO:0000256" key="3">
    <source>
        <dbReference type="ARBA" id="ARBA00023125"/>
    </source>
</evidence>
<dbReference type="GO" id="GO:0005634">
    <property type="term" value="C:nucleus"/>
    <property type="evidence" value="ECO:0007669"/>
    <property type="project" value="UniProtKB-SubCell"/>
</dbReference>
<dbReference type="InterPro" id="IPR008422">
    <property type="entry name" value="KN_HD"/>
</dbReference>
<dbReference type="PANTHER" id="PTHR11360:SF130">
    <property type="entry name" value="MAJOR FACILITATOR SUPERFAMILY (MFS) PROFILE DOMAIN-CONTAINING PROTEIN-RELATED"/>
    <property type="match status" value="1"/>
</dbReference>
<evidence type="ECO:0000259" key="11">
    <source>
        <dbReference type="PROSITE" id="PS50071"/>
    </source>
</evidence>
<keyword evidence="10" id="KW-1133">Transmembrane helix</keyword>
<feature type="domain" description="Major facilitator superfamily (MFS) profile" evidence="13">
    <location>
        <begin position="1"/>
        <end position="376"/>
    </location>
</feature>
<dbReference type="EMBL" id="JAGPUO010000016">
    <property type="protein sequence ID" value="KAG5657712.1"/>
    <property type="molecule type" value="Genomic_DNA"/>
</dbReference>
<feature type="DNA-binding region" description="Homeobox" evidence="8">
    <location>
        <begin position="448"/>
        <end position="510"/>
    </location>
</feature>
<feature type="domain" description="C2H2-type" evidence="12">
    <location>
        <begin position="643"/>
        <end position="671"/>
    </location>
</feature>
<feature type="transmembrane region" description="Helical" evidence="10">
    <location>
        <begin position="61"/>
        <end position="81"/>
    </location>
</feature>
<dbReference type="PROSITE" id="PS50071">
    <property type="entry name" value="HOMEOBOX_2"/>
    <property type="match status" value="1"/>
</dbReference>
<dbReference type="Gene3D" id="1.20.1250.20">
    <property type="entry name" value="MFS general substrate transporter like domains"/>
    <property type="match status" value="2"/>
</dbReference>
<dbReference type="GO" id="GO:0022857">
    <property type="term" value="F:transmembrane transporter activity"/>
    <property type="evidence" value="ECO:0007669"/>
    <property type="project" value="InterPro"/>
</dbReference>
<feature type="domain" description="Homeobox" evidence="11">
    <location>
        <begin position="446"/>
        <end position="509"/>
    </location>
</feature>
<keyword evidence="5" id="KW-0325">Glycoprotein</keyword>
<dbReference type="Gene3D" id="1.10.10.60">
    <property type="entry name" value="Homeodomain-like"/>
    <property type="match status" value="1"/>
</dbReference>
<evidence type="ECO:0000256" key="6">
    <source>
        <dbReference type="ARBA" id="ARBA00023242"/>
    </source>
</evidence>
<feature type="transmembrane region" description="Helical" evidence="10">
    <location>
        <begin position="326"/>
        <end position="349"/>
    </location>
</feature>
<comment type="similarity">
    <text evidence="2">Belongs to the major facilitator superfamily. Monocarboxylate porter (TC 2.A.1.13) family.</text>
</comment>
<proteinExistence type="inferred from homology"/>
<gene>
    <name evidence="14" type="ORF">KAF25_007745</name>
</gene>
<dbReference type="CDD" id="cd00086">
    <property type="entry name" value="homeodomain"/>
    <property type="match status" value="1"/>
</dbReference>
<evidence type="ECO:0000256" key="8">
    <source>
        <dbReference type="PROSITE-ProRule" id="PRU00108"/>
    </source>
</evidence>
<keyword evidence="10" id="KW-0812">Transmembrane</keyword>
<evidence type="ECO:0000256" key="9">
    <source>
        <dbReference type="SAM" id="MobiDB-lite"/>
    </source>
</evidence>
<dbReference type="GO" id="GO:0008270">
    <property type="term" value="F:zinc ion binding"/>
    <property type="evidence" value="ECO:0007669"/>
    <property type="project" value="UniProtKB-KW"/>
</dbReference>
<feature type="non-terminal residue" evidence="14">
    <location>
        <position position="1"/>
    </location>
</feature>
<dbReference type="Proteomes" id="UP000782241">
    <property type="component" value="Unassembled WGS sequence"/>
</dbReference>
<dbReference type="InterPro" id="IPR036259">
    <property type="entry name" value="MFS_trans_sf"/>
</dbReference>
<dbReference type="InterPro" id="IPR001356">
    <property type="entry name" value="HD"/>
</dbReference>
<dbReference type="PROSITE" id="PS50850">
    <property type="entry name" value="MFS"/>
    <property type="match status" value="1"/>
</dbReference>
<evidence type="ECO:0000256" key="1">
    <source>
        <dbReference type="ARBA" id="ARBA00004141"/>
    </source>
</evidence>
<keyword evidence="7" id="KW-0862">Zinc</keyword>
<feature type="transmembrane region" description="Helical" evidence="10">
    <location>
        <begin position="154"/>
        <end position="174"/>
    </location>
</feature>
<evidence type="ECO:0000313" key="15">
    <source>
        <dbReference type="Proteomes" id="UP000782241"/>
    </source>
</evidence>
<evidence type="ECO:0000259" key="13">
    <source>
        <dbReference type="PROSITE" id="PS50850"/>
    </source>
</evidence>